<proteinExistence type="predicted"/>
<dbReference type="AlphaFoldDB" id="A0A3D8JNF7"/>
<reference evidence="2 3" key="1">
    <citation type="submission" date="2018-08" db="EMBL/GenBank/DDBJ databases">
        <title>Paraburkholderia sp. DHOM06 isolated from forest soil.</title>
        <authorList>
            <person name="Gao Z.-H."/>
            <person name="Qiu L.-H."/>
        </authorList>
    </citation>
    <scope>NUCLEOTIDE SEQUENCE [LARGE SCALE GENOMIC DNA]</scope>
    <source>
        <strain evidence="2 3">DHOM06</strain>
    </source>
</reference>
<name>A0A3D8JNF7_9BURK</name>
<dbReference type="Proteomes" id="UP000256838">
    <property type="component" value="Unassembled WGS sequence"/>
</dbReference>
<evidence type="ECO:0000256" key="1">
    <source>
        <dbReference type="SAM" id="MobiDB-lite"/>
    </source>
</evidence>
<evidence type="ECO:0000313" key="2">
    <source>
        <dbReference type="EMBL" id="RDU94673.1"/>
    </source>
</evidence>
<protein>
    <submittedName>
        <fullName evidence="2">Uncharacterized protein</fullName>
    </submittedName>
</protein>
<keyword evidence="3" id="KW-1185">Reference proteome</keyword>
<dbReference type="EMBL" id="QRGA01000029">
    <property type="protein sequence ID" value="RDU94673.1"/>
    <property type="molecule type" value="Genomic_DNA"/>
</dbReference>
<organism evidence="2 3">
    <name type="scientific">Trinickia dinghuensis</name>
    <dbReference type="NCBI Taxonomy" id="2291023"/>
    <lineage>
        <taxon>Bacteria</taxon>
        <taxon>Pseudomonadati</taxon>
        <taxon>Pseudomonadota</taxon>
        <taxon>Betaproteobacteria</taxon>
        <taxon>Burkholderiales</taxon>
        <taxon>Burkholderiaceae</taxon>
        <taxon>Trinickia</taxon>
    </lineage>
</organism>
<accession>A0A3D8JNF7</accession>
<evidence type="ECO:0000313" key="3">
    <source>
        <dbReference type="Proteomes" id="UP000256838"/>
    </source>
</evidence>
<feature type="region of interest" description="Disordered" evidence="1">
    <location>
        <begin position="1"/>
        <end position="21"/>
    </location>
</feature>
<sequence length="250" mass="27818">MESLAPFAASRNGAAGAGPGSAHTARLYYPNTARHRAPASQDQTAARLHELTAQATNIQNAQIVHRDLKAFLSRDGMLGASTMGLHTEADRARVEEADEEVLASRDWTVYDNFTDSQAARESMAHNCHEQSILARDELRRHGIPALMLELAVDVHTTVIFHVGGQRLEPNALPNDMRTWDRHLHVYDPWSNLAPMPARDFPDAFRQRMNDLAAQGYWVRYNNGKVAPNDPNWLNAVLLGTKRSSEDGMSD</sequence>
<gene>
    <name evidence="2" type="ORF">DWV00_32735</name>
</gene>
<comment type="caution">
    <text evidence="2">The sequence shown here is derived from an EMBL/GenBank/DDBJ whole genome shotgun (WGS) entry which is preliminary data.</text>
</comment>